<dbReference type="AlphaFoldDB" id="A0A0S4JK57"/>
<dbReference type="InterPro" id="IPR027193">
    <property type="entry name" value="Noc4"/>
</dbReference>
<reference evidence="4" key="1">
    <citation type="submission" date="2015-09" db="EMBL/GenBank/DDBJ databases">
        <authorList>
            <consortium name="Pathogen Informatics"/>
        </authorList>
    </citation>
    <scope>NUCLEOTIDE SEQUENCE [LARGE SCALE GENOMIC DNA]</scope>
    <source>
        <strain evidence="4">Lake Konstanz</strain>
    </source>
</reference>
<dbReference type="Pfam" id="PF03914">
    <property type="entry name" value="CBF"/>
    <property type="match status" value="1"/>
</dbReference>
<dbReference type="GO" id="GO:0030692">
    <property type="term" value="C:Noc4p-Nop14p complex"/>
    <property type="evidence" value="ECO:0007669"/>
    <property type="project" value="TreeGrafter"/>
</dbReference>
<dbReference type="GO" id="GO:0042254">
    <property type="term" value="P:ribosome biogenesis"/>
    <property type="evidence" value="ECO:0007669"/>
    <property type="project" value="InterPro"/>
</dbReference>
<organism evidence="3 4">
    <name type="scientific">Bodo saltans</name>
    <name type="common">Flagellated protozoan</name>
    <dbReference type="NCBI Taxonomy" id="75058"/>
    <lineage>
        <taxon>Eukaryota</taxon>
        <taxon>Discoba</taxon>
        <taxon>Euglenozoa</taxon>
        <taxon>Kinetoplastea</taxon>
        <taxon>Metakinetoplastina</taxon>
        <taxon>Eubodonida</taxon>
        <taxon>Bodonidae</taxon>
        <taxon>Bodo</taxon>
    </lineage>
</organism>
<feature type="domain" description="CCAAT-binding factor" evidence="2">
    <location>
        <begin position="223"/>
        <end position="393"/>
    </location>
</feature>
<dbReference type="EMBL" id="CYKH01001815">
    <property type="protein sequence ID" value="CUG90341.1"/>
    <property type="molecule type" value="Genomic_DNA"/>
</dbReference>
<dbReference type="VEuPathDB" id="TriTrypDB:BSAL_26225"/>
<gene>
    <name evidence="3" type="ORF">BSAL_26225</name>
</gene>
<dbReference type="OMA" id="ALERHFM"/>
<evidence type="ECO:0000259" key="2">
    <source>
        <dbReference type="Pfam" id="PF03914"/>
    </source>
</evidence>
<dbReference type="InterPro" id="IPR005612">
    <property type="entry name" value="CCAAT-binding_factor"/>
</dbReference>
<comment type="similarity">
    <text evidence="1">Belongs to the CBF/MAK21 family.</text>
</comment>
<keyword evidence="4" id="KW-1185">Reference proteome</keyword>
<dbReference type="OrthoDB" id="10263185at2759"/>
<evidence type="ECO:0000313" key="3">
    <source>
        <dbReference type="EMBL" id="CUG90341.1"/>
    </source>
</evidence>
<evidence type="ECO:0000313" key="4">
    <source>
        <dbReference type="Proteomes" id="UP000051952"/>
    </source>
</evidence>
<proteinExistence type="inferred from homology"/>
<dbReference type="PANTHER" id="PTHR12455:SF0">
    <property type="entry name" value="NUCLEOLAR COMPLEX PROTEIN 4 HOMOLOG"/>
    <property type="match status" value="1"/>
</dbReference>
<dbReference type="Proteomes" id="UP000051952">
    <property type="component" value="Unassembled WGS sequence"/>
</dbReference>
<dbReference type="PANTHER" id="PTHR12455">
    <property type="entry name" value="NUCLEOLAR COMPLEX PROTEIN 4"/>
    <property type="match status" value="1"/>
</dbReference>
<protein>
    <recommendedName>
        <fullName evidence="2">CCAAT-binding factor domain-containing protein</fullName>
    </recommendedName>
</protein>
<name>A0A0S4JK57_BODSA</name>
<dbReference type="GO" id="GO:0032040">
    <property type="term" value="C:small-subunit processome"/>
    <property type="evidence" value="ECO:0007669"/>
    <property type="project" value="TreeGrafter"/>
</dbReference>
<sequence>MSVEVRIEKALRECDKARDYRALQAVFRQSVFAICQEVCEQPLARPLEDSLSPAVCCPGASLVREYLNSLEKSDDIWALMLQNAPTLLTTRKRQRESDLDPSVATSAFVLFYGRGLPAKNLQCRWDFLNKERDILEKSAEYLNRSSAERRKLQLDSVLSIFAEKAHRHCFSAFWSKFLNIGCPPALHLHLLNRLPVDIMPHLTNPIIVTDYLTTCFSCGGLVAVLALKGMFLLMLDHGVEQPKFYEQLYSLLTPDAFSSRHRYELFELVDLCLKSLRVPSYIAAAFAKRVVQIALLSPAPTLYFSLPFLRQLLQRHPNCLSLIHRASKIMAEEDGELGSQGKKHAEDTVARLFDGVDPFSIEERNPWKSDAIYSSLWELVLLEKHFLPAVPLMVSAFSSTAEDTTPLRFEKTYARLFTAEATREISKGRVPSTAYAVPEYHSNISSNVFIL</sequence>
<accession>A0A0S4JK57</accession>
<evidence type="ECO:0000256" key="1">
    <source>
        <dbReference type="ARBA" id="ARBA00007797"/>
    </source>
</evidence>